<dbReference type="PANTHER" id="PTHR43698">
    <property type="entry name" value="RIBD C-TERMINAL DOMAIN CONTAINING PROTEIN"/>
    <property type="match status" value="1"/>
</dbReference>
<evidence type="ECO:0000259" key="2">
    <source>
        <dbReference type="Pfam" id="PF02627"/>
    </source>
</evidence>
<feature type="chain" id="PRO_5042265942" evidence="1">
    <location>
        <begin position="25"/>
        <end position="382"/>
    </location>
</feature>
<gene>
    <name evidence="4" type="ORF">DIU31_025435</name>
    <name evidence="5" type="ORF">J3L21_01980</name>
</gene>
<dbReference type="SUPFAM" id="SSF51182">
    <property type="entry name" value="RmlC-like cupins"/>
    <property type="match status" value="1"/>
</dbReference>
<dbReference type="InterPro" id="IPR047263">
    <property type="entry name" value="HNL-like_cupin"/>
</dbReference>
<dbReference type="InterPro" id="IPR003779">
    <property type="entry name" value="CMD-like"/>
</dbReference>
<reference evidence="5 7" key="2">
    <citation type="submission" date="2021-03" db="EMBL/GenBank/DDBJ databases">
        <title>Mucilaginibacter strains isolated from gold and copper mining confer multi heavy-metal resistance.</title>
        <authorList>
            <person name="Li Y."/>
        </authorList>
    </citation>
    <scope>NUCLEOTIDE SEQUENCE [LARGE SCALE GENOMIC DNA]</scope>
    <source>
        <strain evidence="5 7">P2-4</strain>
    </source>
</reference>
<evidence type="ECO:0000313" key="7">
    <source>
        <dbReference type="Proteomes" id="UP000663940"/>
    </source>
</evidence>
<dbReference type="CDD" id="cd02233">
    <property type="entry name" value="cupin_HNL-like"/>
    <property type="match status" value="1"/>
</dbReference>
<dbReference type="Gene3D" id="1.20.1290.10">
    <property type="entry name" value="AhpD-like"/>
    <property type="match status" value="1"/>
</dbReference>
<dbReference type="SUPFAM" id="SSF69118">
    <property type="entry name" value="AhpD-like"/>
    <property type="match status" value="1"/>
</dbReference>
<keyword evidence="7" id="KW-1185">Reference proteome</keyword>
<evidence type="ECO:0000313" key="5">
    <source>
        <dbReference type="EMBL" id="QTE50780.1"/>
    </source>
</evidence>
<feature type="signal peptide" evidence="1">
    <location>
        <begin position="1"/>
        <end position="24"/>
    </location>
</feature>
<organism evidence="4 6">
    <name type="scientific">Mucilaginibacter rubeus</name>
    <dbReference type="NCBI Taxonomy" id="2027860"/>
    <lineage>
        <taxon>Bacteria</taxon>
        <taxon>Pseudomonadati</taxon>
        <taxon>Bacteroidota</taxon>
        <taxon>Sphingobacteriia</taxon>
        <taxon>Sphingobacteriales</taxon>
        <taxon>Sphingobacteriaceae</taxon>
        <taxon>Mucilaginibacter</taxon>
    </lineage>
</organism>
<dbReference type="InterPro" id="IPR013096">
    <property type="entry name" value="Cupin_2"/>
</dbReference>
<dbReference type="GO" id="GO:0051920">
    <property type="term" value="F:peroxiredoxin activity"/>
    <property type="evidence" value="ECO:0007669"/>
    <property type="project" value="InterPro"/>
</dbReference>
<dbReference type="RefSeq" id="WP_112655968.1">
    <property type="nucleotide sequence ID" value="NZ_CP043451.1"/>
</dbReference>
<dbReference type="Pfam" id="PF07883">
    <property type="entry name" value="Cupin_2"/>
    <property type="match status" value="1"/>
</dbReference>
<proteinExistence type="predicted"/>
<dbReference type="Pfam" id="PF02627">
    <property type="entry name" value="CMD"/>
    <property type="match status" value="2"/>
</dbReference>
<dbReference type="Gene3D" id="2.60.120.10">
    <property type="entry name" value="Jelly Rolls"/>
    <property type="match status" value="1"/>
</dbReference>
<dbReference type="InterPro" id="IPR029032">
    <property type="entry name" value="AhpD-like"/>
</dbReference>
<dbReference type="Proteomes" id="UP000663940">
    <property type="component" value="Chromosome"/>
</dbReference>
<sequence>MMKNLQKLAIYLCLSLAMSLSVYGQQKNTGELPLSARQIAIVPIAAFAAKGDQDNLKNALDQGLEAGLTVNEIKEILVQLYAYAGFPRSLNAITTFQTVINTRKNKNVASIEGRKPGKVNFSSNKYQFGKDVQAKLTGRSANSTQDFVPAIDTFLKEHLFADIFGRDNLDFQSREIATISILASIGNAESQLRSHLGVGRNTGLTELQLREIANKLSAGVGNEAGNSATKIIDIMFSRVHSPTDLTADQTPSIAPTFPKGDKVSGGNFSGDVWVNSLATINMTIANTSVGNVTFAPKSRTKWHRHPSGQILLVTDGIGYYQEKGQAVRLIRKGDVVNCPPNIAHWHGATPDSSMSHITLGFDNGKGRVEWLGSVTDEEYMLK</sequence>
<evidence type="ECO:0000259" key="3">
    <source>
        <dbReference type="Pfam" id="PF07883"/>
    </source>
</evidence>
<reference evidence="4 6" key="1">
    <citation type="submission" date="2019-08" db="EMBL/GenBank/DDBJ databases">
        <title>Comparative genome analysis confer to the adaptation heavy metal polluted environment.</title>
        <authorList>
            <person name="Li Y."/>
        </authorList>
    </citation>
    <scope>NUCLEOTIDE SEQUENCE [LARGE SCALE GENOMIC DNA]</scope>
    <source>
        <strain evidence="4 6">P2</strain>
    </source>
</reference>
<evidence type="ECO:0000313" key="6">
    <source>
        <dbReference type="Proteomes" id="UP000250557"/>
    </source>
</evidence>
<dbReference type="Proteomes" id="UP000250557">
    <property type="component" value="Chromosome"/>
</dbReference>
<feature type="domain" description="Carboxymuconolactone decarboxylase-like" evidence="2">
    <location>
        <begin position="34"/>
        <end position="93"/>
    </location>
</feature>
<feature type="domain" description="Cupin type-2" evidence="3">
    <location>
        <begin position="292"/>
        <end position="354"/>
    </location>
</feature>
<dbReference type="EMBL" id="CP071880">
    <property type="protein sequence ID" value="QTE50780.1"/>
    <property type="molecule type" value="Genomic_DNA"/>
</dbReference>
<accession>A0AAE6JJ04</accession>
<protein>
    <submittedName>
        <fullName evidence="5">Carboxymuconolactone decarboxylase family protein</fullName>
    </submittedName>
    <submittedName>
        <fullName evidence="4">Cupin domain-containing protein</fullName>
    </submittedName>
</protein>
<evidence type="ECO:0000313" key="4">
    <source>
        <dbReference type="EMBL" id="QEM06687.1"/>
    </source>
</evidence>
<feature type="domain" description="Carboxymuconolactone decarboxylase-like" evidence="2">
    <location>
        <begin position="149"/>
        <end position="230"/>
    </location>
</feature>
<dbReference type="InterPro" id="IPR011051">
    <property type="entry name" value="RmlC_Cupin_sf"/>
</dbReference>
<dbReference type="PANTHER" id="PTHR43698:SF1">
    <property type="entry name" value="BLL4564 PROTEIN"/>
    <property type="match status" value="1"/>
</dbReference>
<dbReference type="InterPro" id="IPR014710">
    <property type="entry name" value="RmlC-like_jellyroll"/>
</dbReference>
<name>A0AAE6JJ04_9SPHI</name>
<keyword evidence="1" id="KW-0732">Signal</keyword>
<dbReference type="AlphaFoldDB" id="A0AAE6JJ04"/>
<evidence type="ECO:0000256" key="1">
    <source>
        <dbReference type="SAM" id="SignalP"/>
    </source>
</evidence>
<dbReference type="EMBL" id="CP043451">
    <property type="protein sequence ID" value="QEM06687.1"/>
    <property type="molecule type" value="Genomic_DNA"/>
</dbReference>